<gene>
    <name evidence="3" type="ORF">PHYEVI_LOCUS2488</name>
</gene>
<protein>
    <recommendedName>
        <fullName evidence="2">Cathepsin propeptide inhibitor domain-containing protein</fullName>
    </recommendedName>
</protein>
<accession>A0A9N9THQ0</accession>
<name>A0A9N9THQ0_PHYSR</name>
<dbReference type="Gene3D" id="1.10.287.2250">
    <property type="match status" value="1"/>
</dbReference>
<sequence length="99" mass="11498">MIAKFVVLFAVFVAMASTLTTEERFAEFKTKFGKTYATPEEEQERFKVFEANVQRIDEHNKKFETGEVTFSQGVNQFSDLTPDEWKNRNHGLRLKPTST</sequence>
<feature type="chain" id="PRO_5040270238" description="Cathepsin propeptide inhibitor domain-containing protein" evidence="1">
    <location>
        <begin position="19"/>
        <end position="99"/>
    </location>
</feature>
<feature type="domain" description="Cathepsin propeptide inhibitor" evidence="2">
    <location>
        <begin position="25"/>
        <end position="85"/>
    </location>
</feature>
<dbReference type="InterPro" id="IPR038765">
    <property type="entry name" value="Papain-like_cys_pep_sf"/>
</dbReference>
<dbReference type="SMART" id="SM00848">
    <property type="entry name" value="Inhibitor_I29"/>
    <property type="match status" value="1"/>
</dbReference>
<dbReference type="Proteomes" id="UP001153712">
    <property type="component" value="Chromosome 11"/>
</dbReference>
<dbReference type="OrthoDB" id="5855924at2759"/>
<reference evidence="3" key="1">
    <citation type="submission" date="2022-01" db="EMBL/GenBank/DDBJ databases">
        <authorList>
            <person name="King R."/>
        </authorList>
    </citation>
    <scope>NUCLEOTIDE SEQUENCE</scope>
</reference>
<dbReference type="SUPFAM" id="SSF54001">
    <property type="entry name" value="Cysteine proteinases"/>
    <property type="match status" value="1"/>
</dbReference>
<dbReference type="AlphaFoldDB" id="A0A9N9THQ0"/>
<evidence type="ECO:0000313" key="4">
    <source>
        <dbReference type="Proteomes" id="UP001153712"/>
    </source>
</evidence>
<evidence type="ECO:0000259" key="2">
    <source>
        <dbReference type="SMART" id="SM00848"/>
    </source>
</evidence>
<keyword evidence="1" id="KW-0732">Signal</keyword>
<dbReference type="Pfam" id="PF08246">
    <property type="entry name" value="Inhibitor_I29"/>
    <property type="match status" value="1"/>
</dbReference>
<organism evidence="3 4">
    <name type="scientific">Phyllotreta striolata</name>
    <name type="common">Striped flea beetle</name>
    <name type="synonym">Crioceris striolata</name>
    <dbReference type="NCBI Taxonomy" id="444603"/>
    <lineage>
        <taxon>Eukaryota</taxon>
        <taxon>Metazoa</taxon>
        <taxon>Ecdysozoa</taxon>
        <taxon>Arthropoda</taxon>
        <taxon>Hexapoda</taxon>
        <taxon>Insecta</taxon>
        <taxon>Pterygota</taxon>
        <taxon>Neoptera</taxon>
        <taxon>Endopterygota</taxon>
        <taxon>Coleoptera</taxon>
        <taxon>Polyphaga</taxon>
        <taxon>Cucujiformia</taxon>
        <taxon>Chrysomeloidea</taxon>
        <taxon>Chrysomelidae</taxon>
        <taxon>Galerucinae</taxon>
        <taxon>Alticini</taxon>
        <taxon>Phyllotreta</taxon>
    </lineage>
</organism>
<dbReference type="EMBL" id="OU900104">
    <property type="protein sequence ID" value="CAG9856061.1"/>
    <property type="molecule type" value="Genomic_DNA"/>
</dbReference>
<evidence type="ECO:0000256" key="1">
    <source>
        <dbReference type="SAM" id="SignalP"/>
    </source>
</evidence>
<evidence type="ECO:0000313" key="3">
    <source>
        <dbReference type="EMBL" id="CAG9856061.1"/>
    </source>
</evidence>
<dbReference type="InterPro" id="IPR013201">
    <property type="entry name" value="Prot_inhib_I29"/>
</dbReference>
<keyword evidence="4" id="KW-1185">Reference proteome</keyword>
<proteinExistence type="predicted"/>
<feature type="signal peptide" evidence="1">
    <location>
        <begin position="1"/>
        <end position="18"/>
    </location>
</feature>